<reference evidence="6 7" key="1">
    <citation type="submission" date="2014-04" db="EMBL/GenBank/DDBJ databases">
        <authorList>
            <consortium name="DOE Joint Genome Institute"/>
            <person name="Kuo A."/>
            <person name="Zuccaro A."/>
            <person name="Kohler A."/>
            <person name="Nagy L.G."/>
            <person name="Floudas D."/>
            <person name="Copeland A."/>
            <person name="Barry K.W."/>
            <person name="Cichocki N."/>
            <person name="Veneault-Fourrey C."/>
            <person name="LaButti K."/>
            <person name="Lindquist E.A."/>
            <person name="Lipzen A."/>
            <person name="Lundell T."/>
            <person name="Morin E."/>
            <person name="Murat C."/>
            <person name="Sun H."/>
            <person name="Tunlid A."/>
            <person name="Henrissat B."/>
            <person name="Grigoriev I.V."/>
            <person name="Hibbett D.S."/>
            <person name="Martin F."/>
            <person name="Nordberg H.P."/>
            <person name="Cantor M.N."/>
            <person name="Hua S.X."/>
        </authorList>
    </citation>
    <scope>NUCLEOTIDE SEQUENCE [LARGE SCALE GENOMIC DNA]</scope>
    <source>
        <strain evidence="6 7">MAFF 305830</strain>
    </source>
</reference>
<keyword evidence="1" id="KW-0547">Nucleotide-binding</keyword>
<evidence type="ECO:0008006" key="8">
    <source>
        <dbReference type="Google" id="ProtNLM"/>
    </source>
</evidence>
<dbReference type="Proteomes" id="UP000054097">
    <property type="component" value="Unassembled WGS sequence"/>
</dbReference>
<sequence>MDAYSFSGYCISYGAEQGSQCYTQLLAGVGYLDVISLLPPAISGKLPLTSWESPTGKNIIEWIMESMVKDPFEHLPEAPDLRGQITIEDYKPVYSGPHSCVYCGKYEKDGQTWLEKGDAESFLAEHGNSMELEKRVLLWKDVVSSVSYLHSFDPVLVHGDLKLIDESGSAQICDFGLSRIFLEEGGTGMTTTSVHTGTERYLARELVVGGDEARPTTASDVYAMGCIGLEFIFLQIPYSNRKNNLRGAIYSDIKNRIPPEDAHLARSEPQTGDPTQYSPSPGPELPVPSHDEDYTIKNASKSSASSSIHTGSKTLPPSTDMAKPPQWNTDSPPTSVPDLLKPGLKSDDSSMAEAHAQAPLPLTQNRKVKLTVVAAQNLAMRGFFASPDPFAVITVDSSFEFTVTKSSIITVQIFDARKFNKKKDLGCLGVINLNVSDVLDLDVGGEETLTFDLKRKYQNVSVQGTIVIRLSAHVSKPPSSLDPLRTSGATLRLEELSLNAPNTTGIENPVSMASVHNSNNTEEQEAPLPPGWERRTDHLGKPFYVDHHNRTTTWIRPK</sequence>
<dbReference type="Pfam" id="PF00069">
    <property type="entry name" value="Pkinase"/>
    <property type="match status" value="1"/>
</dbReference>
<keyword evidence="2" id="KW-0067">ATP-binding</keyword>
<dbReference type="PROSITE" id="PS01159">
    <property type="entry name" value="WW_DOMAIN_1"/>
    <property type="match status" value="1"/>
</dbReference>
<dbReference type="STRING" id="933852.A0A0C3BDJ3"/>
<organism evidence="6 7">
    <name type="scientific">Serendipita vermifera MAFF 305830</name>
    <dbReference type="NCBI Taxonomy" id="933852"/>
    <lineage>
        <taxon>Eukaryota</taxon>
        <taxon>Fungi</taxon>
        <taxon>Dikarya</taxon>
        <taxon>Basidiomycota</taxon>
        <taxon>Agaricomycotina</taxon>
        <taxon>Agaricomycetes</taxon>
        <taxon>Sebacinales</taxon>
        <taxon>Serendipitaceae</taxon>
        <taxon>Serendipita</taxon>
    </lineage>
</organism>
<dbReference type="InterPro" id="IPR000719">
    <property type="entry name" value="Prot_kinase_dom"/>
</dbReference>
<dbReference type="Gene3D" id="1.10.510.10">
    <property type="entry name" value="Transferase(Phosphotransferase) domain 1"/>
    <property type="match status" value="1"/>
</dbReference>
<protein>
    <recommendedName>
        <fullName evidence="8">Protein kinase domain-containing protein</fullName>
    </recommendedName>
</protein>
<dbReference type="EMBL" id="KN824285">
    <property type="protein sequence ID" value="KIM30184.1"/>
    <property type="molecule type" value="Genomic_DNA"/>
</dbReference>
<dbReference type="PROSITE" id="PS50020">
    <property type="entry name" value="WW_DOMAIN_2"/>
    <property type="match status" value="1"/>
</dbReference>
<evidence type="ECO:0000256" key="1">
    <source>
        <dbReference type="ARBA" id="ARBA00022741"/>
    </source>
</evidence>
<reference evidence="7" key="2">
    <citation type="submission" date="2015-01" db="EMBL/GenBank/DDBJ databases">
        <title>Evolutionary Origins and Diversification of the Mycorrhizal Mutualists.</title>
        <authorList>
            <consortium name="DOE Joint Genome Institute"/>
            <consortium name="Mycorrhizal Genomics Consortium"/>
            <person name="Kohler A."/>
            <person name="Kuo A."/>
            <person name="Nagy L.G."/>
            <person name="Floudas D."/>
            <person name="Copeland A."/>
            <person name="Barry K.W."/>
            <person name="Cichocki N."/>
            <person name="Veneault-Fourrey C."/>
            <person name="LaButti K."/>
            <person name="Lindquist E.A."/>
            <person name="Lipzen A."/>
            <person name="Lundell T."/>
            <person name="Morin E."/>
            <person name="Murat C."/>
            <person name="Riley R."/>
            <person name="Ohm R."/>
            <person name="Sun H."/>
            <person name="Tunlid A."/>
            <person name="Henrissat B."/>
            <person name="Grigoriev I.V."/>
            <person name="Hibbett D.S."/>
            <person name="Martin F."/>
        </authorList>
    </citation>
    <scope>NUCLEOTIDE SEQUENCE [LARGE SCALE GENOMIC DNA]</scope>
    <source>
        <strain evidence="7">MAFF 305830</strain>
    </source>
</reference>
<dbReference type="InterPro" id="IPR035892">
    <property type="entry name" value="C2_domain_sf"/>
</dbReference>
<dbReference type="PANTHER" id="PTHR44329">
    <property type="entry name" value="SERINE/THREONINE-PROTEIN KINASE TNNI3K-RELATED"/>
    <property type="match status" value="1"/>
</dbReference>
<dbReference type="Pfam" id="PF00168">
    <property type="entry name" value="C2"/>
    <property type="match status" value="2"/>
</dbReference>
<dbReference type="InterPro" id="IPR036020">
    <property type="entry name" value="WW_dom_sf"/>
</dbReference>
<dbReference type="GO" id="GO:0005524">
    <property type="term" value="F:ATP binding"/>
    <property type="evidence" value="ECO:0007669"/>
    <property type="project" value="UniProtKB-KW"/>
</dbReference>
<feature type="domain" description="WW" evidence="5">
    <location>
        <begin position="526"/>
        <end position="558"/>
    </location>
</feature>
<dbReference type="InterPro" id="IPR000008">
    <property type="entry name" value="C2_dom"/>
</dbReference>
<evidence type="ECO:0000259" key="4">
    <source>
        <dbReference type="PROSITE" id="PS50011"/>
    </source>
</evidence>
<dbReference type="Gene3D" id="2.20.70.10">
    <property type="match status" value="1"/>
</dbReference>
<dbReference type="SMART" id="SM00220">
    <property type="entry name" value="S_TKc"/>
    <property type="match status" value="1"/>
</dbReference>
<dbReference type="CDD" id="cd00201">
    <property type="entry name" value="WW"/>
    <property type="match status" value="1"/>
</dbReference>
<dbReference type="SUPFAM" id="SSF56112">
    <property type="entry name" value="Protein kinase-like (PK-like)"/>
    <property type="match status" value="1"/>
</dbReference>
<evidence type="ECO:0000256" key="3">
    <source>
        <dbReference type="SAM" id="MobiDB-lite"/>
    </source>
</evidence>
<feature type="region of interest" description="Disordered" evidence="3">
    <location>
        <begin position="263"/>
        <end position="358"/>
    </location>
</feature>
<dbReference type="SUPFAM" id="SSF51045">
    <property type="entry name" value="WW domain"/>
    <property type="match status" value="1"/>
</dbReference>
<evidence type="ECO:0000313" key="7">
    <source>
        <dbReference type="Proteomes" id="UP000054097"/>
    </source>
</evidence>
<dbReference type="PANTHER" id="PTHR44329:SF298">
    <property type="entry name" value="MIXED LINEAGE KINASE DOMAIN-LIKE PROTEIN"/>
    <property type="match status" value="1"/>
</dbReference>
<dbReference type="PROSITE" id="PS50011">
    <property type="entry name" value="PROTEIN_KINASE_DOM"/>
    <property type="match status" value="1"/>
</dbReference>
<dbReference type="InterPro" id="IPR001202">
    <property type="entry name" value="WW_dom"/>
</dbReference>
<dbReference type="GO" id="GO:0004674">
    <property type="term" value="F:protein serine/threonine kinase activity"/>
    <property type="evidence" value="ECO:0007669"/>
    <property type="project" value="TreeGrafter"/>
</dbReference>
<dbReference type="InterPro" id="IPR011009">
    <property type="entry name" value="Kinase-like_dom_sf"/>
</dbReference>
<name>A0A0C3BDJ3_SERVB</name>
<proteinExistence type="predicted"/>
<dbReference type="SUPFAM" id="SSF49562">
    <property type="entry name" value="C2 domain (Calcium/lipid-binding domain, CaLB)"/>
    <property type="match status" value="1"/>
</dbReference>
<dbReference type="AlphaFoldDB" id="A0A0C3BDJ3"/>
<keyword evidence="7" id="KW-1185">Reference proteome</keyword>
<dbReference type="Pfam" id="PF00397">
    <property type="entry name" value="WW"/>
    <property type="match status" value="1"/>
</dbReference>
<gene>
    <name evidence="6" type="ORF">M408DRAFT_22227</name>
</gene>
<feature type="compositionally biased region" description="Polar residues" evidence="3">
    <location>
        <begin position="268"/>
        <end position="279"/>
    </location>
</feature>
<dbReference type="HOGENOM" id="CLU_488483_0_0_1"/>
<evidence type="ECO:0000256" key="2">
    <source>
        <dbReference type="ARBA" id="ARBA00022840"/>
    </source>
</evidence>
<dbReference type="SMART" id="SM00456">
    <property type="entry name" value="WW"/>
    <property type="match status" value="1"/>
</dbReference>
<evidence type="ECO:0000313" key="6">
    <source>
        <dbReference type="EMBL" id="KIM30184.1"/>
    </source>
</evidence>
<dbReference type="OrthoDB" id="8068875at2759"/>
<feature type="compositionally biased region" description="Polar residues" evidence="3">
    <location>
        <begin position="308"/>
        <end position="317"/>
    </location>
</feature>
<feature type="domain" description="Protein kinase" evidence="4">
    <location>
        <begin position="32"/>
        <end position="363"/>
    </location>
</feature>
<accession>A0A0C3BDJ3</accession>
<dbReference type="Gene3D" id="2.60.40.150">
    <property type="entry name" value="C2 domain"/>
    <property type="match status" value="1"/>
</dbReference>
<dbReference type="InterPro" id="IPR051681">
    <property type="entry name" value="Ser/Thr_Kinases-Pseudokinases"/>
</dbReference>
<evidence type="ECO:0000259" key="5">
    <source>
        <dbReference type="PROSITE" id="PS50020"/>
    </source>
</evidence>